<dbReference type="EMBL" id="RQGG01000032">
    <property type="protein sequence ID" value="TGL51529.1"/>
    <property type="molecule type" value="Genomic_DNA"/>
</dbReference>
<dbReference type="GO" id="GO:1902929">
    <property type="term" value="C:plasma membrane of growing cell tip"/>
    <property type="evidence" value="ECO:0007669"/>
    <property type="project" value="TreeGrafter"/>
</dbReference>
<dbReference type="Proteomes" id="UP000297609">
    <property type="component" value="Unassembled WGS sequence"/>
</dbReference>
<sequence>MKKTKSCWAQFVCFYRLHILSKFSKENKLFVNILMYKYILSLFFFTTFSLCSPPKLSNACDPSSESYLQTTLFRFLTNDTSPGCWPGFAKDFNLWGVHGPGMNIFASYFDETRILLGGTFNYVGPNVGNVAVLNPSNGLHVNTSECNYVDVAGNASVAISDNQGGFYIGGAFTTIQGQDKFKIAHILPNCKLDPNFNPPFPIITSRYVMTMMLDGNFLYVGGTFTELNNITRSGIARLNAITGELDTSWNPTLGGSAIVYVMKKDTNYLYIAGNFDGVNGNTRRSIARFQLSDGSLDTIWNPNFASVETIRDLALGKLSTATDVVIVVGDFSTPRIYAFETSGVGNGAAGWNSSPDGNCNTVQFYQDKIIVGGNFQNINGTAANYLAILDNTVGNVAVGTPNFDTNNEIHSSLVVNSQIYVFGRFTSILGTERNYGAGIDLNTYTVTEFNPNFSIESYVDTHKATLTTKNWLVVPGVFTSVNGVTRNNIAEISRITGKVTDWNQNLDGPVLKIKAYDQKIYVAGSFTNFSGEAKTQGFVALNQADLSLSSERFDIDTTPFIEDFEVSPSRVYAGGNFNSAQGITRTNMVAFLKETGTVDTAWDATVLSGGVSSILHVGDFLFVGGGFGSIGGISAQNYHRISASNGTGASLFFSEQPDNSVTTQYLWNNKIYFGGTFPIGVGITTPYFATYNLSTNSYEPSLFNFNAQINQIRILDNGKAFVVGNFSSINTTNLNQFVVLDLVNNTVTDYNPPRFGDIRGVYDDKKNVMIYGGFVQFNKHVQGGFTLIPVSQY</sequence>
<evidence type="ECO:0000313" key="3">
    <source>
        <dbReference type="Proteomes" id="UP000297609"/>
    </source>
</evidence>
<keyword evidence="1" id="KW-0812">Transmembrane</keyword>
<dbReference type="InterPro" id="IPR013431">
    <property type="entry name" value="Delta_60_rpt"/>
</dbReference>
<reference evidence="2" key="1">
    <citation type="journal article" date="2019" name="PLoS Negl. Trop. Dis.">
        <title>Revisiting the worldwide diversity of Leptospira species in the environment.</title>
        <authorList>
            <person name="Vincent A.T."/>
            <person name="Schiettekatte O."/>
            <person name="Bourhy P."/>
            <person name="Veyrier F.J."/>
            <person name="Picardeau M."/>
        </authorList>
    </citation>
    <scope>NUCLEOTIDE SEQUENCE [LARGE SCALE GENOMIC DNA]</scope>
    <source>
        <strain evidence="2">201702454</strain>
    </source>
</reference>
<organism evidence="2 3">
    <name type="scientific">Leptospira kemamanensis</name>
    <dbReference type="NCBI Taxonomy" id="2484942"/>
    <lineage>
        <taxon>Bacteria</taxon>
        <taxon>Pseudomonadati</taxon>
        <taxon>Spirochaetota</taxon>
        <taxon>Spirochaetia</taxon>
        <taxon>Leptospirales</taxon>
        <taxon>Leptospiraceae</taxon>
        <taxon>Leptospira</taxon>
    </lineage>
</organism>
<dbReference type="AlphaFoldDB" id="A0A4R9JQI0"/>
<name>A0A4R9JQI0_9LEPT</name>
<evidence type="ECO:0000313" key="2">
    <source>
        <dbReference type="EMBL" id="TGL51529.1"/>
    </source>
</evidence>
<dbReference type="Pfam" id="PF17164">
    <property type="entry name" value="DUF5122"/>
    <property type="match status" value="2"/>
</dbReference>
<accession>A0A4R9JQI0</accession>
<keyword evidence="1" id="KW-1133">Transmembrane helix</keyword>
<proteinExistence type="predicted"/>
<dbReference type="PANTHER" id="PTHR31778">
    <property type="entry name" value="BUD SITE SELECTION PROTEIN RAX2"/>
    <property type="match status" value="1"/>
</dbReference>
<feature type="transmembrane region" description="Helical" evidence="1">
    <location>
        <begin position="29"/>
        <end position="50"/>
    </location>
</feature>
<gene>
    <name evidence="2" type="ORF">EHQ59_11615</name>
</gene>
<dbReference type="PANTHER" id="PTHR31778:SF2">
    <property type="entry name" value="BUD SITE SELECTION PROTEIN RAX2"/>
    <property type="match status" value="1"/>
</dbReference>
<comment type="caution">
    <text evidence="2">The sequence shown here is derived from an EMBL/GenBank/DDBJ whole genome shotgun (WGS) entry which is preliminary data.</text>
</comment>
<keyword evidence="1" id="KW-0472">Membrane</keyword>
<keyword evidence="3" id="KW-1185">Reference proteome</keyword>
<evidence type="ECO:0000256" key="1">
    <source>
        <dbReference type="SAM" id="Phobius"/>
    </source>
</evidence>
<dbReference type="OrthoDB" id="340196at2"/>
<protein>
    <submittedName>
        <fullName evidence="2">Uncharacterized protein</fullName>
    </submittedName>
</protein>